<proteinExistence type="predicted"/>
<dbReference type="AlphaFoldDB" id="A0A2T8KVA4"/>
<gene>
    <name evidence="2" type="ORF">PAHAL_1G147700</name>
</gene>
<dbReference type="Gramene" id="PVH66095">
    <property type="protein sequence ID" value="PVH66095"/>
    <property type="gene ID" value="PAHAL_1G147700"/>
</dbReference>
<feature type="chain" id="PRO_5015507390" evidence="1">
    <location>
        <begin position="21"/>
        <end position="94"/>
    </location>
</feature>
<name>A0A2T8KVA4_9POAL</name>
<dbReference type="Proteomes" id="UP000243499">
    <property type="component" value="Chromosome 1"/>
</dbReference>
<dbReference type="EMBL" id="CM008046">
    <property type="protein sequence ID" value="PVH66095.1"/>
    <property type="molecule type" value="Genomic_DNA"/>
</dbReference>
<keyword evidence="1" id="KW-0732">Signal</keyword>
<organism evidence="2">
    <name type="scientific">Panicum hallii</name>
    <dbReference type="NCBI Taxonomy" id="206008"/>
    <lineage>
        <taxon>Eukaryota</taxon>
        <taxon>Viridiplantae</taxon>
        <taxon>Streptophyta</taxon>
        <taxon>Embryophyta</taxon>
        <taxon>Tracheophyta</taxon>
        <taxon>Spermatophyta</taxon>
        <taxon>Magnoliopsida</taxon>
        <taxon>Liliopsida</taxon>
        <taxon>Poales</taxon>
        <taxon>Poaceae</taxon>
        <taxon>PACMAD clade</taxon>
        <taxon>Panicoideae</taxon>
        <taxon>Panicodae</taxon>
        <taxon>Paniceae</taxon>
        <taxon>Panicinae</taxon>
        <taxon>Panicum</taxon>
        <taxon>Panicum sect. Panicum</taxon>
    </lineage>
</organism>
<evidence type="ECO:0000256" key="1">
    <source>
        <dbReference type="SAM" id="SignalP"/>
    </source>
</evidence>
<protein>
    <submittedName>
        <fullName evidence="2">Uncharacterized protein</fullName>
    </submittedName>
</protein>
<sequence>MQRRGRELLALSLLLCCTSCQECASPGMLGEGMAMRFEAGAARVAARRPLVSSGADAQAAGGVTSSERRRKGRAAAAVRAEPWRWALSSWDSSG</sequence>
<reference evidence="2" key="1">
    <citation type="submission" date="2018-04" db="EMBL/GenBank/DDBJ databases">
        <title>WGS assembly of Panicum hallii.</title>
        <authorList>
            <person name="Lovell J."/>
            <person name="Jenkins J."/>
            <person name="Lowry D."/>
            <person name="Mamidi S."/>
            <person name="Sreedasyam A."/>
            <person name="Weng X."/>
            <person name="Barry K."/>
            <person name="Bonette J."/>
            <person name="Campitelli B."/>
            <person name="Daum C."/>
            <person name="Gordon S."/>
            <person name="Gould B."/>
            <person name="Lipzen A."/>
            <person name="Macqueen A."/>
            <person name="Palacio-Mejia J."/>
            <person name="Plott C."/>
            <person name="Shakirov E."/>
            <person name="Shu S."/>
            <person name="Yoshinaga Y."/>
            <person name="Zane M."/>
            <person name="Rokhsar D."/>
            <person name="Grimwood J."/>
            <person name="Schmutz J."/>
            <person name="Juenger T."/>
        </authorList>
    </citation>
    <scope>NUCLEOTIDE SEQUENCE [LARGE SCALE GENOMIC DNA]</scope>
    <source>
        <strain evidence="2">FIL2</strain>
    </source>
</reference>
<feature type="signal peptide" evidence="1">
    <location>
        <begin position="1"/>
        <end position="20"/>
    </location>
</feature>
<evidence type="ECO:0000313" key="2">
    <source>
        <dbReference type="EMBL" id="PVH66095.1"/>
    </source>
</evidence>
<accession>A0A2T8KVA4</accession>